<evidence type="ECO:0000313" key="10">
    <source>
        <dbReference type="Proteomes" id="UP001501005"/>
    </source>
</evidence>
<dbReference type="InterPro" id="IPR027417">
    <property type="entry name" value="P-loop_NTPase"/>
</dbReference>
<dbReference type="PANTHER" id="PTHR35807:SF1">
    <property type="entry name" value="TRANSCRIPTIONAL REGULATOR REDD"/>
    <property type="match status" value="1"/>
</dbReference>
<dbReference type="PRINTS" id="PR00364">
    <property type="entry name" value="DISEASERSIST"/>
</dbReference>
<evidence type="ECO:0000259" key="8">
    <source>
        <dbReference type="PROSITE" id="PS51755"/>
    </source>
</evidence>
<evidence type="ECO:0000256" key="5">
    <source>
        <dbReference type="ARBA" id="ARBA00023163"/>
    </source>
</evidence>
<dbReference type="Gene3D" id="3.40.50.300">
    <property type="entry name" value="P-loop containing nucleotide triphosphate hydrolases"/>
    <property type="match status" value="1"/>
</dbReference>
<dbReference type="InterPro" id="IPR001867">
    <property type="entry name" value="OmpR/PhoB-type_DNA-bd"/>
</dbReference>
<evidence type="ECO:0000256" key="2">
    <source>
        <dbReference type="ARBA" id="ARBA00023012"/>
    </source>
</evidence>
<dbReference type="SUPFAM" id="SSF52540">
    <property type="entry name" value="P-loop containing nucleoside triphosphate hydrolases"/>
    <property type="match status" value="1"/>
</dbReference>
<feature type="domain" description="OmpR/PhoB-type" evidence="8">
    <location>
        <begin position="1"/>
        <end position="98"/>
    </location>
</feature>
<keyword evidence="10" id="KW-1185">Reference proteome</keyword>
<dbReference type="Gene3D" id="1.25.40.10">
    <property type="entry name" value="Tetratricopeptide repeat domain"/>
    <property type="match status" value="1"/>
</dbReference>
<feature type="region of interest" description="Disordered" evidence="7">
    <location>
        <begin position="250"/>
        <end position="271"/>
    </location>
</feature>
<dbReference type="InterPro" id="IPR051677">
    <property type="entry name" value="AfsR-DnrI-RedD_regulator"/>
</dbReference>
<dbReference type="InterPro" id="IPR016032">
    <property type="entry name" value="Sig_transdc_resp-reg_C-effctor"/>
</dbReference>
<evidence type="ECO:0000256" key="3">
    <source>
        <dbReference type="ARBA" id="ARBA00023015"/>
    </source>
</evidence>
<dbReference type="CDD" id="cd15831">
    <property type="entry name" value="BTAD"/>
    <property type="match status" value="1"/>
</dbReference>
<dbReference type="EMBL" id="BAAAHG010000018">
    <property type="protein sequence ID" value="GAA0913462.1"/>
    <property type="molecule type" value="Genomic_DNA"/>
</dbReference>
<dbReference type="Pfam" id="PF03704">
    <property type="entry name" value="BTAD"/>
    <property type="match status" value="1"/>
</dbReference>
<evidence type="ECO:0000256" key="7">
    <source>
        <dbReference type="SAM" id="MobiDB-lite"/>
    </source>
</evidence>
<evidence type="ECO:0000256" key="1">
    <source>
        <dbReference type="ARBA" id="ARBA00005820"/>
    </source>
</evidence>
<dbReference type="PANTHER" id="PTHR35807">
    <property type="entry name" value="TRANSCRIPTIONAL REGULATOR REDD-RELATED"/>
    <property type="match status" value="1"/>
</dbReference>
<dbReference type="InterPro" id="IPR036388">
    <property type="entry name" value="WH-like_DNA-bd_sf"/>
</dbReference>
<dbReference type="SUPFAM" id="SSF46894">
    <property type="entry name" value="C-terminal effector domain of the bipartite response regulators"/>
    <property type="match status" value="1"/>
</dbReference>
<keyword evidence="4 6" id="KW-0238">DNA-binding</keyword>
<gene>
    <name evidence="9" type="ORF">GCM10009549_26730</name>
</gene>
<dbReference type="Gene3D" id="1.10.10.10">
    <property type="entry name" value="Winged helix-like DNA-binding domain superfamily/Winged helix DNA-binding domain"/>
    <property type="match status" value="1"/>
</dbReference>
<comment type="similarity">
    <text evidence="1">Belongs to the AfsR/DnrI/RedD regulatory family.</text>
</comment>
<proteinExistence type="inferred from homology"/>
<evidence type="ECO:0000313" key="9">
    <source>
        <dbReference type="EMBL" id="GAA0913462.1"/>
    </source>
</evidence>
<dbReference type="Pfam" id="PF00486">
    <property type="entry name" value="Trans_reg_C"/>
    <property type="match status" value="1"/>
</dbReference>
<dbReference type="PROSITE" id="PS51755">
    <property type="entry name" value="OMPR_PHOB"/>
    <property type="match status" value="1"/>
</dbReference>
<organism evidence="9 10">
    <name type="scientific">Streptomyces thermoalcalitolerans</name>
    <dbReference type="NCBI Taxonomy" id="65605"/>
    <lineage>
        <taxon>Bacteria</taxon>
        <taxon>Bacillati</taxon>
        <taxon>Actinomycetota</taxon>
        <taxon>Actinomycetes</taxon>
        <taxon>Kitasatosporales</taxon>
        <taxon>Streptomycetaceae</taxon>
        <taxon>Streptomyces</taxon>
    </lineage>
</organism>
<name>A0ABN1NNG4_9ACTN</name>
<keyword evidence="5" id="KW-0804">Transcription</keyword>
<sequence>MLHFALLGPMEIRVNGELRTPSAPMARRVLALLLTHADRVVPTELLIDELWGERPPARARKTVQTYIYQLRKVLSGDESSGQNQDLVETHPHGYRLLLHNCRLDVKDFQTLVREGREALARGRAGEGAALLRRSLELWRGEPLEDVGVGAVLAAQVARLEDLRIQALEQRIAADLALGEDQSLLEEIRDLTYQYPLHEEFCAQLMTAAKRCGQRGEALAAYSRLRRAMAEQLGLEPSARLRELQNRVLAGRDDRPHTPSRTGGTGAPFQLPPAIGDFVGRQDELSRIERAVKEPGAVPEVRIVTVTGGPGMGKTQIALQMAHRLRSDFPDGQLKASLHLEDGTPQHPAEALKGLLAAVGYDRRSLPERTDDLSHTFRGWAAGRRFLLLLDDAADRDQVLPLLPAGAGNTVIITSRRRMTGLPGAVTPIEVGPMPEADGSRLLAQVVGGDRTAREPAATAAIVARCEGIPLAIHAIGSRIAAWPGRSIADFAARLDDEQHRLEELSGPHLDVRDYLVASADRLPREAKEVLAEVSRAGRTEVTVAQLAHALRRPVPFVERSVELLAAFHVLKPVVRNGQHLLRVSPLLRLAFARGEHTREPFTRNVVISGDACPVAARPCQCPVARGSHWLENKVPVDRPWIGWTGPGPFQSPSCALPVLSGK</sequence>
<reference evidence="9 10" key="1">
    <citation type="journal article" date="2019" name="Int. J. Syst. Evol. Microbiol.">
        <title>The Global Catalogue of Microorganisms (GCM) 10K type strain sequencing project: providing services to taxonomists for standard genome sequencing and annotation.</title>
        <authorList>
            <consortium name="The Broad Institute Genomics Platform"/>
            <consortium name="The Broad Institute Genome Sequencing Center for Infectious Disease"/>
            <person name="Wu L."/>
            <person name="Ma J."/>
        </authorList>
    </citation>
    <scope>NUCLEOTIDE SEQUENCE [LARGE SCALE GENOMIC DNA]</scope>
    <source>
        <strain evidence="9 10">JCM 10673</strain>
    </source>
</reference>
<dbReference type="InterPro" id="IPR005158">
    <property type="entry name" value="BTAD"/>
</dbReference>
<comment type="caution">
    <text evidence="9">The sequence shown here is derived from an EMBL/GenBank/DDBJ whole genome shotgun (WGS) entry which is preliminary data.</text>
</comment>
<dbReference type="SMART" id="SM01043">
    <property type="entry name" value="BTAD"/>
    <property type="match status" value="1"/>
</dbReference>
<evidence type="ECO:0000256" key="6">
    <source>
        <dbReference type="PROSITE-ProRule" id="PRU01091"/>
    </source>
</evidence>
<dbReference type="SUPFAM" id="SSF48452">
    <property type="entry name" value="TPR-like"/>
    <property type="match status" value="1"/>
</dbReference>
<protein>
    <recommendedName>
        <fullName evidence="8">OmpR/PhoB-type domain-containing protein</fullName>
    </recommendedName>
</protein>
<feature type="DNA-binding region" description="OmpR/PhoB-type" evidence="6">
    <location>
        <begin position="1"/>
        <end position="98"/>
    </location>
</feature>
<accession>A0ABN1NNG4</accession>
<keyword evidence="2" id="KW-0902">Two-component regulatory system</keyword>
<dbReference type="InterPro" id="IPR011990">
    <property type="entry name" value="TPR-like_helical_dom_sf"/>
</dbReference>
<dbReference type="SMART" id="SM00862">
    <property type="entry name" value="Trans_reg_C"/>
    <property type="match status" value="1"/>
</dbReference>
<dbReference type="Proteomes" id="UP001501005">
    <property type="component" value="Unassembled WGS sequence"/>
</dbReference>
<keyword evidence="3" id="KW-0805">Transcription regulation</keyword>
<evidence type="ECO:0000256" key="4">
    <source>
        <dbReference type="ARBA" id="ARBA00023125"/>
    </source>
</evidence>